<dbReference type="Proteomes" id="UP000614714">
    <property type="component" value="Unassembled WGS sequence"/>
</dbReference>
<comment type="caution">
    <text evidence="2">The sequence shown here is derived from an EMBL/GenBank/DDBJ whole genome shotgun (WGS) entry which is preliminary data.</text>
</comment>
<sequence length="57" mass="6604">MLKSSPDRRGNRHPKQQSLLDRNANLVPRHDLRMPLPPRQVRLCIGEGLFCQEAPLF</sequence>
<keyword evidence="3" id="KW-1185">Reference proteome</keyword>
<feature type="region of interest" description="Disordered" evidence="1">
    <location>
        <begin position="1"/>
        <end position="32"/>
    </location>
</feature>
<dbReference type="EMBL" id="JAEMHL010000004">
    <property type="protein sequence ID" value="MBJ6750505.1"/>
    <property type="molecule type" value="Genomic_DNA"/>
</dbReference>
<reference evidence="2 3" key="1">
    <citation type="submission" date="2020-12" db="EMBL/GenBank/DDBJ databases">
        <title>Geomonas sp. Red421, isolated from paddy soil.</title>
        <authorList>
            <person name="Xu Z."/>
            <person name="Zhang Z."/>
            <person name="Masuda Y."/>
            <person name="Itoh H."/>
            <person name="Senoo K."/>
        </authorList>
    </citation>
    <scope>NUCLEOTIDE SEQUENCE [LARGE SCALE GENOMIC DNA]</scope>
    <source>
        <strain evidence="2 3">Red421</strain>
    </source>
</reference>
<accession>A0ABS0YDX9</accession>
<gene>
    <name evidence="2" type="ORF">JFN91_09785</name>
</gene>
<dbReference type="RefSeq" id="WP_215907347.1">
    <property type="nucleotide sequence ID" value="NZ_JAEMHL010000004.1"/>
</dbReference>
<protein>
    <submittedName>
        <fullName evidence="2">Uncharacterized protein</fullName>
    </submittedName>
</protein>
<proteinExistence type="predicted"/>
<evidence type="ECO:0000256" key="1">
    <source>
        <dbReference type="SAM" id="MobiDB-lite"/>
    </source>
</evidence>
<organism evidence="2 3">
    <name type="scientific">Geomonas anaerohicana</name>
    <dbReference type="NCBI Taxonomy" id="2798583"/>
    <lineage>
        <taxon>Bacteria</taxon>
        <taxon>Pseudomonadati</taxon>
        <taxon>Thermodesulfobacteriota</taxon>
        <taxon>Desulfuromonadia</taxon>
        <taxon>Geobacterales</taxon>
        <taxon>Geobacteraceae</taxon>
        <taxon>Geomonas</taxon>
    </lineage>
</organism>
<evidence type="ECO:0000313" key="2">
    <source>
        <dbReference type="EMBL" id="MBJ6750505.1"/>
    </source>
</evidence>
<name>A0ABS0YDX9_9BACT</name>
<evidence type="ECO:0000313" key="3">
    <source>
        <dbReference type="Proteomes" id="UP000614714"/>
    </source>
</evidence>